<organism evidence="2 3">
    <name type="scientific">Ascobolus immersus RN42</name>
    <dbReference type="NCBI Taxonomy" id="1160509"/>
    <lineage>
        <taxon>Eukaryota</taxon>
        <taxon>Fungi</taxon>
        <taxon>Dikarya</taxon>
        <taxon>Ascomycota</taxon>
        <taxon>Pezizomycotina</taxon>
        <taxon>Pezizomycetes</taxon>
        <taxon>Pezizales</taxon>
        <taxon>Ascobolaceae</taxon>
        <taxon>Ascobolus</taxon>
    </lineage>
</organism>
<evidence type="ECO:0000313" key="3">
    <source>
        <dbReference type="Proteomes" id="UP000275078"/>
    </source>
</evidence>
<name>A0A3N4IDQ7_ASCIM</name>
<reference evidence="2 3" key="1">
    <citation type="journal article" date="2018" name="Nat. Ecol. Evol.">
        <title>Pezizomycetes genomes reveal the molecular basis of ectomycorrhizal truffle lifestyle.</title>
        <authorList>
            <person name="Murat C."/>
            <person name="Payen T."/>
            <person name="Noel B."/>
            <person name="Kuo A."/>
            <person name="Morin E."/>
            <person name="Chen J."/>
            <person name="Kohler A."/>
            <person name="Krizsan K."/>
            <person name="Balestrini R."/>
            <person name="Da Silva C."/>
            <person name="Montanini B."/>
            <person name="Hainaut M."/>
            <person name="Levati E."/>
            <person name="Barry K.W."/>
            <person name="Belfiori B."/>
            <person name="Cichocki N."/>
            <person name="Clum A."/>
            <person name="Dockter R.B."/>
            <person name="Fauchery L."/>
            <person name="Guy J."/>
            <person name="Iotti M."/>
            <person name="Le Tacon F."/>
            <person name="Lindquist E.A."/>
            <person name="Lipzen A."/>
            <person name="Malagnac F."/>
            <person name="Mello A."/>
            <person name="Molinier V."/>
            <person name="Miyauchi S."/>
            <person name="Poulain J."/>
            <person name="Riccioni C."/>
            <person name="Rubini A."/>
            <person name="Sitrit Y."/>
            <person name="Splivallo R."/>
            <person name="Traeger S."/>
            <person name="Wang M."/>
            <person name="Zifcakova L."/>
            <person name="Wipf D."/>
            <person name="Zambonelli A."/>
            <person name="Paolocci F."/>
            <person name="Nowrousian M."/>
            <person name="Ottonello S."/>
            <person name="Baldrian P."/>
            <person name="Spatafora J.W."/>
            <person name="Henrissat B."/>
            <person name="Nagy L.G."/>
            <person name="Aury J.M."/>
            <person name="Wincker P."/>
            <person name="Grigoriev I.V."/>
            <person name="Bonfante P."/>
            <person name="Martin F.M."/>
        </authorList>
    </citation>
    <scope>NUCLEOTIDE SEQUENCE [LARGE SCALE GENOMIC DNA]</scope>
    <source>
        <strain evidence="2 3">RN42</strain>
    </source>
</reference>
<evidence type="ECO:0000313" key="2">
    <source>
        <dbReference type="EMBL" id="RPA83919.1"/>
    </source>
</evidence>
<feature type="region of interest" description="Disordered" evidence="1">
    <location>
        <begin position="32"/>
        <end position="73"/>
    </location>
</feature>
<gene>
    <name evidence="2" type="ORF">BJ508DRAFT_304096</name>
</gene>
<dbReference type="EMBL" id="ML119661">
    <property type="protein sequence ID" value="RPA83919.1"/>
    <property type="molecule type" value="Genomic_DNA"/>
</dbReference>
<protein>
    <submittedName>
        <fullName evidence="2">Uncharacterized protein</fullName>
    </submittedName>
</protein>
<accession>A0A3N4IDQ7</accession>
<sequence length="290" mass="33020">MASNDPGRIENVVIRPDPKGHFLLFPNTEDQAAGISMPVDPPLNETNASDENNEGSLSPASSYGSGGVNDRYTPYNEEQVEKEGPQGIFGADLVVECWQRGCGQKFEGWRQVGMMLRTHLKSDHQHKKSDREIDLEMLEHARGYRKPRIKCPLCGSKTFTTPRWQDEMRKHFREDHVEKETIYGREPDTWPPALQEEYHQLCLSITHGEACGVIACHAPESDCTASFTGYEQKLLWLGHMKKYHRKLLEDAPNLEVLRTYPLAPLLGGDMVQQTTYPFLRRTLPSWNPEA</sequence>
<dbReference type="AlphaFoldDB" id="A0A3N4IDQ7"/>
<proteinExistence type="predicted"/>
<dbReference type="Proteomes" id="UP000275078">
    <property type="component" value="Unassembled WGS sequence"/>
</dbReference>
<keyword evidence="3" id="KW-1185">Reference proteome</keyword>
<evidence type="ECO:0000256" key="1">
    <source>
        <dbReference type="SAM" id="MobiDB-lite"/>
    </source>
</evidence>
<feature type="compositionally biased region" description="Polar residues" evidence="1">
    <location>
        <begin position="44"/>
        <end position="63"/>
    </location>
</feature>